<organism evidence="1 2">
    <name type="scientific">Tanacetum coccineum</name>
    <dbReference type="NCBI Taxonomy" id="301880"/>
    <lineage>
        <taxon>Eukaryota</taxon>
        <taxon>Viridiplantae</taxon>
        <taxon>Streptophyta</taxon>
        <taxon>Embryophyta</taxon>
        <taxon>Tracheophyta</taxon>
        <taxon>Spermatophyta</taxon>
        <taxon>Magnoliopsida</taxon>
        <taxon>eudicotyledons</taxon>
        <taxon>Gunneridae</taxon>
        <taxon>Pentapetalae</taxon>
        <taxon>asterids</taxon>
        <taxon>campanulids</taxon>
        <taxon>Asterales</taxon>
        <taxon>Asteraceae</taxon>
        <taxon>Asteroideae</taxon>
        <taxon>Anthemideae</taxon>
        <taxon>Anthemidinae</taxon>
        <taxon>Tanacetum</taxon>
    </lineage>
</organism>
<name>A0ABQ5FJ85_9ASTR</name>
<reference evidence="1" key="2">
    <citation type="submission" date="2022-01" db="EMBL/GenBank/DDBJ databases">
        <authorList>
            <person name="Yamashiro T."/>
            <person name="Shiraishi A."/>
            <person name="Satake H."/>
            <person name="Nakayama K."/>
        </authorList>
    </citation>
    <scope>NUCLEOTIDE SEQUENCE</scope>
</reference>
<comment type="caution">
    <text evidence="1">The sequence shown here is derived from an EMBL/GenBank/DDBJ whole genome shotgun (WGS) entry which is preliminary data.</text>
</comment>
<keyword evidence="2" id="KW-1185">Reference proteome</keyword>
<reference evidence="1" key="1">
    <citation type="journal article" date="2022" name="Int. J. Mol. Sci.">
        <title>Draft Genome of Tanacetum Coccineum: Genomic Comparison of Closely Related Tanacetum-Family Plants.</title>
        <authorList>
            <person name="Yamashiro T."/>
            <person name="Shiraishi A."/>
            <person name="Nakayama K."/>
            <person name="Satake H."/>
        </authorList>
    </citation>
    <scope>NUCLEOTIDE SEQUENCE</scope>
</reference>
<protein>
    <submittedName>
        <fullName evidence="1">Uncharacterized protein</fullName>
    </submittedName>
</protein>
<evidence type="ECO:0000313" key="1">
    <source>
        <dbReference type="EMBL" id="GJT63425.1"/>
    </source>
</evidence>
<dbReference type="EMBL" id="BQNB010017459">
    <property type="protein sequence ID" value="GJT63425.1"/>
    <property type="molecule type" value="Genomic_DNA"/>
</dbReference>
<evidence type="ECO:0000313" key="2">
    <source>
        <dbReference type="Proteomes" id="UP001151760"/>
    </source>
</evidence>
<dbReference type="Proteomes" id="UP001151760">
    <property type="component" value="Unassembled WGS sequence"/>
</dbReference>
<sequence length="262" mass="30498">MEEMLYKFIEEGKREQEEMRSFIHEFKTTNELLFKEMNSLLSELRFEVQGLLRVINNTPISNQEVKGVTSRGWKKQRLKDVHRYKRLRAVGKPLIWLGGDGAGGSYDGLYMYLVDLVGVIRRSKWIFGNDVSGVVVISTRNLHVESRIVVFTITLVGAAKRWMGRIPAGTVDTWDLLKRLSFSNIVHLRELRNKWRKFIILDKKEMRLYTRHGKDTMTSCTNANPGNDSHWGSCGNQEMVEHSHKWHDGELVEVLEEVFKME</sequence>
<proteinExistence type="predicted"/>
<gene>
    <name evidence="1" type="ORF">Tco_1006958</name>
</gene>
<accession>A0ABQ5FJ85</accession>